<dbReference type="AlphaFoldDB" id="A0A1F6D8Q0"/>
<evidence type="ECO:0000313" key="2">
    <source>
        <dbReference type="Proteomes" id="UP000177958"/>
    </source>
</evidence>
<dbReference type="EMBL" id="MFKX01000010">
    <property type="protein sequence ID" value="OGG57833.1"/>
    <property type="molecule type" value="Genomic_DNA"/>
</dbReference>
<name>A0A1F6D8Q0_9BACT</name>
<organism evidence="1 2">
    <name type="scientific">Candidatus Kaiserbacteria bacterium RIFCSPHIGHO2_01_FULL_55_17</name>
    <dbReference type="NCBI Taxonomy" id="1798484"/>
    <lineage>
        <taxon>Bacteria</taxon>
        <taxon>Candidatus Kaiseribacteriota</taxon>
    </lineage>
</organism>
<reference evidence="1 2" key="1">
    <citation type="journal article" date="2016" name="Nat. Commun.">
        <title>Thousands of microbial genomes shed light on interconnected biogeochemical processes in an aquifer system.</title>
        <authorList>
            <person name="Anantharaman K."/>
            <person name="Brown C.T."/>
            <person name="Hug L.A."/>
            <person name="Sharon I."/>
            <person name="Castelle C.J."/>
            <person name="Probst A.J."/>
            <person name="Thomas B.C."/>
            <person name="Singh A."/>
            <person name="Wilkins M.J."/>
            <person name="Karaoz U."/>
            <person name="Brodie E.L."/>
            <person name="Williams K.H."/>
            <person name="Hubbard S.S."/>
            <person name="Banfield J.F."/>
        </authorList>
    </citation>
    <scope>NUCLEOTIDE SEQUENCE [LARGE SCALE GENOMIC DNA]</scope>
</reference>
<accession>A0A1F6D8Q0</accession>
<gene>
    <name evidence="1" type="ORF">A2853_00475</name>
</gene>
<sequence length="275" mass="31292">MSIIKDISRWILSPQTGSDLTTLSSNDMFTNQRSALSELMERRKDLSLKRSVLQNLHPAGRTFLEKFTRPCAVLFRQVASPTNEILRFLRIAGHAGLMPIILEYYGDKFVSAGNIYKRSLGKMPIYRHTGMDGRDIVEFRTVVDFNSYVGKPLSSVRCKNGTPLIDFHHKLLTKIAKLNIGKHCVDATEWFQGSGGSAHEYYEQFLTLFVRDAILFEVVLPTASEEEFARNVIAPAFASVERTYGLKPLIVELIPKNKAMRIYWDSYPKEVEPLI</sequence>
<protein>
    <submittedName>
        <fullName evidence="1">Uncharacterized protein</fullName>
    </submittedName>
</protein>
<dbReference type="Proteomes" id="UP000177958">
    <property type="component" value="Unassembled WGS sequence"/>
</dbReference>
<comment type="caution">
    <text evidence="1">The sequence shown here is derived from an EMBL/GenBank/DDBJ whole genome shotgun (WGS) entry which is preliminary data.</text>
</comment>
<evidence type="ECO:0000313" key="1">
    <source>
        <dbReference type="EMBL" id="OGG57833.1"/>
    </source>
</evidence>
<proteinExistence type="predicted"/>